<dbReference type="Gene3D" id="1.20.5.170">
    <property type="match status" value="1"/>
</dbReference>
<evidence type="ECO:0000313" key="9">
    <source>
        <dbReference type="Proteomes" id="UP001479436"/>
    </source>
</evidence>
<dbReference type="Pfam" id="PF07716">
    <property type="entry name" value="bZIP_2"/>
    <property type="match status" value="1"/>
</dbReference>
<protein>
    <recommendedName>
        <fullName evidence="7">BZIP domain-containing protein</fullName>
    </recommendedName>
</protein>
<comment type="subcellular location">
    <subcellularLocation>
        <location evidence="1">Nucleus</location>
    </subcellularLocation>
</comment>
<dbReference type="CDD" id="cd14705">
    <property type="entry name" value="bZIP_Zip1"/>
    <property type="match status" value="1"/>
</dbReference>
<evidence type="ECO:0000259" key="7">
    <source>
        <dbReference type="PROSITE" id="PS00036"/>
    </source>
</evidence>
<feature type="compositionally biased region" description="Polar residues" evidence="6">
    <location>
        <begin position="142"/>
        <end position="158"/>
    </location>
</feature>
<dbReference type="PANTHER" id="PTHR13044">
    <property type="entry name" value="ACTIVATING TRANSCRIPTION FACTOR ATF 4/5"/>
    <property type="match status" value="1"/>
</dbReference>
<dbReference type="EMBL" id="JASJQH010007578">
    <property type="protein sequence ID" value="KAK9704202.1"/>
    <property type="molecule type" value="Genomic_DNA"/>
</dbReference>
<keyword evidence="4" id="KW-0804">Transcription</keyword>
<dbReference type="PROSITE" id="PS00036">
    <property type="entry name" value="BZIP_BASIC"/>
    <property type="match status" value="1"/>
</dbReference>
<gene>
    <name evidence="8" type="ORF">K7432_010325</name>
</gene>
<evidence type="ECO:0000256" key="2">
    <source>
        <dbReference type="ARBA" id="ARBA00023015"/>
    </source>
</evidence>
<dbReference type="InterPro" id="IPR004827">
    <property type="entry name" value="bZIP"/>
</dbReference>
<keyword evidence="5" id="KW-0539">Nucleus</keyword>
<comment type="caution">
    <text evidence="8">The sequence shown here is derived from an EMBL/GenBank/DDBJ whole genome shotgun (WGS) entry which is preliminary data.</text>
</comment>
<name>A0ABR2VVS7_9FUNG</name>
<dbReference type="Proteomes" id="UP001479436">
    <property type="component" value="Unassembled WGS sequence"/>
</dbReference>
<dbReference type="InterPro" id="IPR046347">
    <property type="entry name" value="bZIP_sf"/>
</dbReference>
<evidence type="ECO:0000256" key="4">
    <source>
        <dbReference type="ARBA" id="ARBA00023163"/>
    </source>
</evidence>
<proteinExistence type="predicted"/>
<accession>A0ABR2VVS7</accession>
<evidence type="ECO:0000256" key="5">
    <source>
        <dbReference type="ARBA" id="ARBA00023242"/>
    </source>
</evidence>
<dbReference type="SUPFAM" id="SSF57959">
    <property type="entry name" value="Leucine zipper domain"/>
    <property type="match status" value="1"/>
</dbReference>
<keyword evidence="3" id="KW-0238">DNA-binding</keyword>
<evidence type="ECO:0000313" key="8">
    <source>
        <dbReference type="EMBL" id="KAK9704202.1"/>
    </source>
</evidence>
<evidence type="ECO:0000256" key="1">
    <source>
        <dbReference type="ARBA" id="ARBA00004123"/>
    </source>
</evidence>
<sequence length="280" mass="30988">MSHFTPYDFLAALNNGTEASPDLGAKDIKEELDLWSSAQFTFDTNNFHNNMMNQTSFDSFNMLNMQTPVDTPNLSQAALSPMFNFFGDNAGGNFSSLMSPHPSFPVSSISPPIDQNQPQQTIISNNSYGPILSETSPVVSTVSQPLSSAPGSTVSTPKIGNVSRKGSIKASAKSAQPEIDEEETGTDKVAAEEDKRRRNTAASARFRIKKKLREQTLEKTAKEMTTRAELMEGKVKELEMEIKWLRGLLLEKNPSLLEHPPSFKKQKIEKELEEDTELLA</sequence>
<keyword evidence="2" id="KW-0805">Transcription regulation</keyword>
<keyword evidence="9" id="KW-1185">Reference proteome</keyword>
<feature type="region of interest" description="Disordered" evidence="6">
    <location>
        <begin position="255"/>
        <end position="280"/>
    </location>
</feature>
<dbReference type="PANTHER" id="PTHR13044:SF14">
    <property type="entry name" value="CRYPTOCEPHAL, ISOFORM A"/>
    <property type="match status" value="1"/>
</dbReference>
<feature type="region of interest" description="Disordered" evidence="6">
    <location>
        <begin position="142"/>
        <end position="202"/>
    </location>
</feature>
<reference evidence="8 9" key="1">
    <citation type="submission" date="2023-04" db="EMBL/GenBank/DDBJ databases">
        <title>Genome of Basidiobolus ranarum AG-B5.</title>
        <authorList>
            <person name="Stajich J.E."/>
            <person name="Carter-House D."/>
            <person name="Gryganskyi A."/>
        </authorList>
    </citation>
    <scope>NUCLEOTIDE SEQUENCE [LARGE SCALE GENOMIC DNA]</scope>
    <source>
        <strain evidence="8 9">AG-B5</strain>
    </source>
</reference>
<feature type="compositionally biased region" description="Basic and acidic residues" evidence="6">
    <location>
        <begin position="185"/>
        <end position="196"/>
    </location>
</feature>
<feature type="compositionally biased region" description="Acidic residues" evidence="6">
    <location>
        <begin position="271"/>
        <end position="280"/>
    </location>
</feature>
<feature type="domain" description="BZIP" evidence="7">
    <location>
        <begin position="195"/>
        <end position="209"/>
    </location>
</feature>
<evidence type="ECO:0000256" key="3">
    <source>
        <dbReference type="ARBA" id="ARBA00023125"/>
    </source>
</evidence>
<evidence type="ECO:0000256" key="6">
    <source>
        <dbReference type="SAM" id="MobiDB-lite"/>
    </source>
</evidence>
<organism evidence="8 9">
    <name type="scientific">Basidiobolus ranarum</name>
    <dbReference type="NCBI Taxonomy" id="34480"/>
    <lineage>
        <taxon>Eukaryota</taxon>
        <taxon>Fungi</taxon>
        <taxon>Fungi incertae sedis</taxon>
        <taxon>Zoopagomycota</taxon>
        <taxon>Entomophthoromycotina</taxon>
        <taxon>Basidiobolomycetes</taxon>
        <taxon>Basidiobolales</taxon>
        <taxon>Basidiobolaceae</taxon>
        <taxon>Basidiobolus</taxon>
    </lineage>
</organism>